<evidence type="ECO:0000313" key="4">
    <source>
        <dbReference type="Proteomes" id="UP000198504"/>
    </source>
</evidence>
<dbReference type="AlphaFoldDB" id="A0A1H9DR34"/>
<accession>A0A1H9DR34</accession>
<dbReference type="InterPro" id="IPR003509">
    <property type="entry name" value="UPF0102_YraN-like"/>
</dbReference>
<keyword evidence="3" id="KW-0378">Hydrolase</keyword>
<dbReference type="GO" id="GO:0003676">
    <property type="term" value="F:nucleic acid binding"/>
    <property type="evidence" value="ECO:0007669"/>
    <property type="project" value="InterPro"/>
</dbReference>
<dbReference type="NCBIfam" id="NF009154">
    <property type="entry name" value="PRK12497.3-3"/>
    <property type="match status" value="1"/>
</dbReference>
<reference evidence="4" key="1">
    <citation type="submission" date="2016-10" db="EMBL/GenBank/DDBJ databases">
        <authorList>
            <person name="Varghese N."/>
            <person name="Submissions S."/>
        </authorList>
    </citation>
    <scope>NUCLEOTIDE SEQUENCE [LARGE SCALE GENOMIC DNA]</scope>
    <source>
        <strain evidence="4">CGMCC 4.6856</strain>
    </source>
</reference>
<evidence type="ECO:0000256" key="1">
    <source>
        <dbReference type="ARBA" id="ARBA00006738"/>
    </source>
</evidence>
<dbReference type="InterPro" id="IPR011856">
    <property type="entry name" value="tRNA_endonuc-like_dom_sf"/>
</dbReference>
<dbReference type="SUPFAM" id="SSF52980">
    <property type="entry name" value="Restriction endonuclease-like"/>
    <property type="match status" value="1"/>
</dbReference>
<dbReference type="HAMAP" id="MF_00048">
    <property type="entry name" value="UPF0102"/>
    <property type="match status" value="1"/>
</dbReference>
<keyword evidence="4" id="KW-1185">Reference proteome</keyword>
<keyword evidence="3" id="KW-0540">Nuclease</keyword>
<proteinExistence type="inferred from homology"/>
<dbReference type="PANTHER" id="PTHR34039">
    <property type="entry name" value="UPF0102 PROTEIN YRAN"/>
    <property type="match status" value="1"/>
</dbReference>
<gene>
    <name evidence="3" type="ORF">SAMN05421756_102624</name>
</gene>
<protein>
    <recommendedName>
        <fullName evidence="2">UPF0102 protein SAMN05421756_102624</fullName>
    </recommendedName>
</protein>
<comment type="similarity">
    <text evidence="1 2">Belongs to the UPF0102 family.</text>
</comment>
<dbReference type="RefSeq" id="WP_091178447.1">
    <property type="nucleotide sequence ID" value="NZ_FOFA01000002.1"/>
</dbReference>
<sequence length="124" mass="13473">MGTQRQSVGRHGEDLAVAELERQGLEVVARNWRCGRLGEVDVVAVDRTGAVPEVVVCEVKCRTGLGFGHPLEAITWAKLRTLRQLAAEWVRDHPTGPGRVRIDAIGVVLLPGRDPQLTHARGVG</sequence>
<evidence type="ECO:0000313" key="3">
    <source>
        <dbReference type="EMBL" id="SEQ15955.1"/>
    </source>
</evidence>
<dbReference type="GO" id="GO:0004519">
    <property type="term" value="F:endonuclease activity"/>
    <property type="evidence" value="ECO:0007669"/>
    <property type="project" value="UniProtKB-KW"/>
</dbReference>
<dbReference type="PANTHER" id="PTHR34039:SF1">
    <property type="entry name" value="UPF0102 PROTEIN YRAN"/>
    <property type="match status" value="1"/>
</dbReference>
<dbReference type="EMBL" id="FOFA01000002">
    <property type="protein sequence ID" value="SEQ15955.1"/>
    <property type="molecule type" value="Genomic_DNA"/>
</dbReference>
<evidence type="ECO:0000256" key="2">
    <source>
        <dbReference type="HAMAP-Rule" id="MF_00048"/>
    </source>
</evidence>
<dbReference type="Gene3D" id="3.40.1350.10">
    <property type="match status" value="1"/>
</dbReference>
<dbReference type="InterPro" id="IPR011335">
    <property type="entry name" value="Restrct_endonuc-II-like"/>
</dbReference>
<dbReference type="CDD" id="cd20736">
    <property type="entry name" value="PoNe_Nuclease"/>
    <property type="match status" value="1"/>
</dbReference>
<dbReference type="Proteomes" id="UP000198504">
    <property type="component" value="Unassembled WGS sequence"/>
</dbReference>
<dbReference type="OrthoDB" id="9794876at2"/>
<keyword evidence="3" id="KW-0255">Endonuclease</keyword>
<dbReference type="STRING" id="1036181.SAMN05421756_102624"/>
<organism evidence="3 4">
    <name type="scientific">Microlunatus flavus</name>
    <dbReference type="NCBI Taxonomy" id="1036181"/>
    <lineage>
        <taxon>Bacteria</taxon>
        <taxon>Bacillati</taxon>
        <taxon>Actinomycetota</taxon>
        <taxon>Actinomycetes</taxon>
        <taxon>Propionibacteriales</taxon>
        <taxon>Propionibacteriaceae</taxon>
        <taxon>Microlunatus</taxon>
    </lineage>
</organism>
<dbReference type="Pfam" id="PF02021">
    <property type="entry name" value="UPF0102"/>
    <property type="match status" value="1"/>
</dbReference>
<name>A0A1H9DR34_9ACTN</name>